<protein>
    <submittedName>
        <fullName evidence="2">Uncharacterized protein</fullName>
    </submittedName>
</protein>
<dbReference type="Proteomes" id="UP000265520">
    <property type="component" value="Unassembled WGS sequence"/>
</dbReference>
<comment type="caution">
    <text evidence="2">The sequence shown here is derived from an EMBL/GenBank/DDBJ whole genome shotgun (WGS) entry which is preliminary data.</text>
</comment>
<organism evidence="2 3">
    <name type="scientific">Trifolium medium</name>
    <dbReference type="NCBI Taxonomy" id="97028"/>
    <lineage>
        <taxon>Eukaryota</taxon>
        <taxon>Viridiplantae</taxon>
        <taxon>Streptophyta</taxon>
        <taxon>Embryophyta</taxon>
        <taxon>Tracheophyta</taxon>
        <taxon>Spermatophyta</taxon>
        <taxon>Magnoliopsida</taxon>
        <taxon>eudicotyledons</taxon>
        <taxon>Gunneridae</taxon>
        <taxon>Pentapetalae</taxon>
        <taxon>rosids</taxon>
        <taxon>fabids</taxon>
        <taxon>Fabales</taxon>
        <taxon>Fabaceae</taxon>
        <taxon>Papilionoideae</taxon>
        <taxon>50 kb inversion clade</taxon>
        <taxon>NPAAA clade</taxon>
        <taxon>Hologalegina</taxon>
        <taxon>IRL clade</taxon>
        <taxon>Trifolieae</taxon>
        <taxon>Trifolium</taxon>
    </lineage>
</organism>
<reference evidence="2 3" key="1">
    <citation type="journal article" date="2018" name="Front. Plant Sci.">
        <title>Red Clover (Trifolium pratense) and Zigzag Clover (T. medium) - A Picture of Genomic Similarities and Differences.</title>
        <authorList>
            <person name="Dluhosova J."/>
            <person name="Istvanek J."/>
            <person name="Nedelnik J."/>
            <person name="Repkova J."/>
        </authorList>
    </citation>
    <scope>NUCLEOTIDE SEQUENCE [LARGE SCALE GENOMIC DNA]</scope>
    <source>
        <strain evidence="3">cv. 10/8</strain>
        <tissue evidence="2">Leaf</tissue>
    </source>
</reference>
<evidence type="ECO:0000313" key="3">
    <source>
        <dbReference type="Proteomes" id="UP000265520"/>
    </source>
</evidence>
<dbReference type="EMBL" id="LXQA011099989">
    <property type="protein sequence ID" value="MCI84814.1"/>
    <property type="molecule type" value="Genomic_DNA"/>
</dbReference>
<evidence type="ECO:0000256" key="1">
    <source>
        <dbReference type="SAM" id="MobiDB-lite"/>
    </source>
</evidence>
<sequence>SSQSSSSYISLPEEAYAENVLPSATDLASSSETTRDSFDTDLDV</sequence>
<keyword evidence="3" id="KW-1185">Reference proteome</keyword>
<name>A0A392V969_9FABA</name>
<proteinExistence type="predicted"/>
<feature type="non-terminal residue" evidence="2">
    <location>
        <position position="1"/>
    </location>
</feature>
<evidence type="ECO:0000313" key="2">
    <source>
        <dbReference type="EMBL" id="MCI84814.1"/>
    </source>
</evidence>
<dbReference type="AlphaFoldDB" id="A0A392V969"/>
<feature type="non-terminal residue" evidence="2">
    <location>
        <position position="44"/>
    </location>
</feature>
<accession>A0A392V969</accession>
<feature type="region of interest" description="Disordered" evidence="1">
    <location>
        <begin position="21"/>
        <end position="44"/>
    </location>
</feature>